<feature type="binding site" evidence="9">
    <location>
        <position position="165"/>
    </location>
    <ligand>
        <name>alpha-D-glucose 1-phosphate</name>
        <dbReference type="ChEBI" id="CHEBI:58601"/>
    </ligand>
</feature>
<keyword evidence="7 9" id="KW-0320">Glycogen biosynthesis</keyword>
<dbReference type="NCBIfam" id="TIGR02092">
    <property type="entry name" value="glgD"/>
    <property type="match status" value="1"/>
</dbReference>
<dbReference type="SUPFAM" id="SSF51161">
    <property type="entry name" value="Trimeric LpxA-like enzymes"/>
    <property type="match status" value="1"/>
</dbReference>
<comment type="catalytic activity">
    <reaction evidence="9">
        <text>alpha-D-glucose 1-phosphate + ATP + H(+) = ADP-alpha-D-glucose + diphosphate</text>
        <dbReference type="Rhea" id="RHEA:12120"/>
        <dbReference type="ChEBI" id="CHEBI:15378"/>
        <dbReference type="ChEBI" id="CHEBI:30616"/>
        <dbReference type="ChEBI" id="CHEBI:33019"/>
        <dbReference type="ChEBI" id="CHEBI:57498"/>
        <dbReference type="ChEBI" id="CHEBI:58601"/>
        <dbReference type="EC" id="2.7.7.27"/>
    </reaction>
</comment>
<dbReference type="CDD" id="cd04651">
    <property type="entry name" value="LbH_G1P_AT_C"/>
    <property type="match status" value="1"/>
</dbReference>
<evidence type="ECO:0000259" key="10">
    <source>
        <dbReference type="Pfam" id="PF00483"/>
    </source>
</evidence>
<dbReference type="InterPro" id="IPR056818">
    <property type="entry name" value="GlmU/GlgC-like_hexapep"/>
</dbReference>
<evidence type="ECO:0000256" key="8">
    <source>
        <dbReference type="ARBA" id="ARBA00023277"/>
    </source>
</evidence>
<evidence type="ECO:0000256" key="9">
    <source>
        <dbReference type="HAMAP-Rule" id="MF_00624"/>
    </source>
</evidence>
<dbReference type="InterPro" id="IPR023049">
    <property type="entry name" value="GlgC_bac"/>
</dbReference>
<comment type="similarity">
    <text evidence="1 9">Belongs to the bacterial/plant glucose-1-phosphate adenylyltransferase family.</text>
</comment>
<dbReference type="InterPro" id="IPR011831">
    <property type="entry name" value="ADP-Glc_PPase"/>
</dbReference>
<comment type="caution">
    <text evidence="12">The sequence shown here is derived from an EMBL/GenBank/DDBJ whole genome shotgun (WGS) entry which is preliminary data.</text>
</comment>
<evidence type="ECO:0000256" key="5">
    <source>
        <dbReference type="ARBA" id="ARBA00022741"/>
    </source>
</evidence>
<dbReference type="SUPFAM" id="SSF53448">
    <property type="entry name" value="Nucleotide-diphospho-sugar transferases"/>
    <property type="match status" value="1"/>
</dbReference>
<dbReference type="InterPro" id="IPR005835">
    <property type="entry name" value="NTP_transferase_dom"/>
</dbReference>
<comment type="function">
    <text evidence="9">Involved in the biosynthesis of ADP-glucose, a building block required for the elongation reactions to produce glycogen. Catalyzes the reaction between ATP and alpha-D-glucose 1-phosphate (G1P) to produce pyrophosphate and ADP-Glc.</text>
</comment>
<keyword evidence="5 9" id="KW-0547">Nucleotide-binding</keyword>
<dbReference type="Proteomes" id="UP001158045">
    <property type="component" value="Unassembled WGS sequence"/>
</dbReference>
<keyword evidence="8 9" id="KW-0119">Carbohydrate metabolism</keyword>
<evidence type="ECO:0000256" key="3">
    <source>
        <dbReference type="ARBA" id="ARBA00022679"/>
    </source>
</evidence>
<keyword evidence="4 9" id="KW-0548">Nucleotidyltransferase</keyword>
<feature type="site" description="Could play a key role in the communication between the regulatory and the substrate sites" evidence="9">
    <location>
        <position position="99"/>
    </location>
</feature>
<keyword evidence="13" id="KW-1185">Reference proteome</keyword>
<dbReference type="Pfam" id="PF00483">
    <property type="entry name" value="NTP_transferase"/>
    <property type="match status" value="1"/>
</dbReference>
<dbReference type="NCBIfam" id="TIGR02091">
    <property type="entry name" value="glgC"/>
    <property type="match status" value="1"/>
</dbReference>
<feature type="domain" description="Nucleotidyl transferase" evidence="10">
    <location>
        <begin position="8"/>
        <end position="260"/>
    </location>
</feature>
<dbReference type="Gene3D" id="2.160.10.10">
    <property type="entry name" value="Hexapeptide repeat proteins"/>
    <property type="match status" value="1"/>
</dbReference>
<dbReference type="CDD" id="cd02508">
    <property type="entry name" value="ADP_Glucose_PP"/>
    <property type="match status" value="1"/>
</dbReference>
<sequence>MKEGKMIAMLLAGGQGSRLKLLTQEVAKPAVPFGGKYRIIDFPLSNCSNSNIFDVGILTQYKPYQLNSHIGIGSAWDLDRRSGGVRVLPPYTSELGGRWYKGTANAIYENISFIDELDPEYVLILSGDHIYKMDYSKMLDFHIQKKADITISVVGVPWDETHRFGILNIDENNFITEFDEKPKHAKSNLASMGIYIFNWKALRSYLVAEEKKAGSANDFGKDIIPQMKLDGKKTFAYEFEGYWKDVGTVKSYWEANMDLLSDDNELDLYDSNWKIYTKNKHLPPQYIACGASVTNSLINEGCTVEGHLESCVLFNEILIKKEAKVFNTVILSGVTIEEDCEIHNAVIMEDVTVKAGTVIGSPDSNIIYLVSKNKIIETE</sequence>
<dbReference type="HAMAP" id="MF_00624">
    <property type="entry name" value="GlgC"/>
    <property type="match status" value="1"/>
</dbReference>
<keyword evidence="2 9" id="KW-0321">Glycogen metabolism</keyword>
<evidence type="ECO:0000313" key="12">
    <source>
        <dbReference type="EMBL" id="MDH8678978.1"/>
    </source>
</evidence>
<feature type="domain" description="Glucose-1-phosphate adenylyltransferase/Bifunctional protein GlmU-like C-terminal hexapeptide" evidence="11">
    <location>
        <begin position="292"/>
        <end position="361"/>
    </location>
</feature>
<comment type="pathway">
    <text evidence="9">Glycan biosynthesis; glycogen biosynthesis.</text>
</comment>
<evidence type="ECO:0000256" key="7">
    <source>
        <dbReference type="ARBA" id="ARBA00023056"/>
    </source>
</evidence>
<dbReference type="Gene3D" id="3.90.550.10">
    <property type="entry name" value="Spore Coat Polysaccharide Biosynthesis Protein SpsA, Chain A"/>
    <property type="match status" value="1"/>
</dbReference>
<dbReference type="PROSITE" id="PS00809">
    <property type="entry name" value="ADP_GLC_PYROPHOSPH_2"/>
    <property type="match status" value="1"/>
</dbReference>
<dbReference type="PROSITE" id="PS00810">
    <property type="entry name" value="ADP_GLC_PYROPHOSPH_3"/>
    <property type="match status" value="1"/>
</dbReference>
<feature type="site" description="Could play a key role in the communication between the regulatory and the substrate sites" evidence="9">
    <location>
        <position position="60"/>
    </location>
</feature>
<dbReference type="InterPro" id="IPR011832">
    <property type="entry name" value="GlgDAde_trans"/>
</dbReference>
<dbReference type="InterPro" id="IPR011004">
    <property type="entry name" value="Trimer_LpxA-like_sf"/>
</dbReference>
<proteinExistence type="inferred from homology"/>
<keyword evidence="3 9" id="KW-0808">Transferase</keyword>
<feature type="binding site" evidence="9">
    <location>
        <position position="100"/>
    </location>
    <ligand>
        <name>alpha-D-glucose 1-phosphate</name>
        <dbReference type="ChEBI" id="CHEBI:58601"/>
    </ligand>
</feature>
<protein>
    <recommendedName>
        <fullName evidence="9">Glucose-1-phosphate adenylyltransferase</fullName>
        <ecNumber evidence="9">2.7.7.27</ecNumber>
    </recommendedName>
    <alternativeName>
        <fullName evidence="9">ADP-glucose pyrophosphorylase</fullName>
        <shortName evidence="9">ADPGlc PPase</shortName>
    </alternativeName>
    <alternativeName>
        <fullName evidence="9">ADP-glucose synthase</fullName>
    </alternativeName>
</protein>
<keyword evidence="6 9" id="KW-0067">ATP-binding</keyword>
<dbReference type="InterPro" id="IPR029044">
    <property type="entry name" value="Nucleotide-diphossugar_trans"/>
</dbReference>
<dbReference type="EMBL" id="JARYZI010000008">
    <property type="protein sequence ID" value="MDH8678978.1"/>
    <property type="molecule type" value="Genomic_DNA"/>
</dbReference>
<dbReference type="PANTHER" id="PTHR43523">
    <property type="entry name" value="GLUCOSE-1-PHOSPHATE ADENYLYLTRANSFERASE-RELATED"/>
    <property type="match status" value="1"/>
</dbReference>
<organism evidence="12 13">
    <name type="scientific">Fusibacter bizertensis</name>
    <dbReference type="NCBI Taxonomy" id="1488331"/>
    <lineage>
        <taxon>Bacteria</taxon>
        <taxon>Bacillati</taxon>
        <taxon>Bacillota</taxon>
        <taxon>Clostridia</taxon>
        <taxon>Eubacteriales</taxon>
        <taxon>Eubacteriales Family XII. Incertae Sedis</taxon>
        <taxon>Fusibacter</taxon>
    </lineage>
</organism>
<dbReference type="InterPro" id="IPR005836">
    <property type="entry name" value="ADP_Glu_pyroP_CS"/>
</dbReference>
<dbReference type="Pfam" id="PF24894">
    <property type="entry name" value="Hexapep_GlmU"/>
    <property type="match status" value="1"/>
</dbReference>
<comment type="subunit">
    <text evidence="9">Homotetramer.</text>
</comment>
<dbReference type="EC" id="2.7.7.27" evidence="9"/>
<evidence type="ECO:0000256" key="2">
    <source>
        <dbReference type="ARBA" id="ARBA00022600"/>
    </source>
</evidence>
<feature type="binding site" evidence="9">
    <location>
        <begin position="180"/>
        <end position="181"/>
    </location>
    <ligand>
        <name>alpha-D-glucose 1-phosphate</name>
        <dbReference type="ChEBI" id="CHEBI:58601"/>
    </ligand>
</feature>
<dbReference type="GO" id="GO:0008878">
    <property type="term" value="F:glucose-1-phosphate adenylyltransferase activity"/>
    <property type="evidence" value="ECO:0007669"/>
    <property type="project" value="UniProtKB-EC"/>
</dbReference>
<evidence type="ECO:0000256" key="4">
    <source>
        <dbReference type="ARBA" id="ARBA00022695"/>
    </source>
</evidence>
<evidence type="ECO:0000313" key="13">
    <source>
        <dbReference type="Proteomes" id="UP001158045"/>
    </source>
</evidence>
<name>A0ABT6NEX4_9FIRM</name>
<evidence type="ECO:0000256" key="1">
    <source>
        <dbReference type="ARBA" id="ARBA00010443"/>
    </source>
</evidence>
<dbReference type="RefSeq" id="WP_281094873.1">
    <property type="nucleotide sequence ID" value="NZ_JARYZI010000008.1"/>
</dbReference>
<evidence type="ECO:0000259" key="11">
    <source>
        <dbReference type="Pfam" id="PF24894"/>
    </source>
</evidence>
<dbReference type="NCBIfam" id="NF003670">
    <property type="entry name" value="PRK05293.1"/>
    <property type="match status" value="1"/>
</dbReference>
<dbReference type="PANTHER" id="PTHR43523:SF2">
    <property type="entry name" value="GLUCOSE-1-PHOSPHATE ADENYLYLTRANSFERASE"/>
    <property type="match status" value="1"/>
</dbReference>
<feature type="binding site" evidence="9">
    <location>
        <position position="191"/>
    </location>
    <ligand>
        <name>alpha-D-glucose 1-phosphate</name>
        <dbReference type="ChEBI" id="CHEBI:58601"/>
    </ligand>
</feature>
<accession>A0ABT6NEX4</accession>
<reference evidence="12 13" key="1">
    <citation type="submission" date="2023-04" db="EMBL/GenBank/DDBJ databases">
        <title>Fusibacter bizertensis strain WBS, isolated from littoral bottom sediments of the Arctic seas - biochemical and genomic analysis.</title>
        <authorList>
            <person name="Brioukhanov A.L."/>
        </authorList>
    </citation>
    <scope>NUCLEOTIDE SEQUENCE [LARGE SCALE GENOMIC DNA]</scope>
    <source>
        <strain evidence="12 13">WBS</strain>
    </source>
</reference>
<gene>
    <name evidence="9" type="primary">glgC</name>
    <name evidence="12" type="ORF">QE109_12530</name>
</gene>
<evidence type="ECO:0000256" key="6">
    <source>
        <dbReference type="ARBA" id="ARBA00022840"/>
    </source>
</evidence>
<dbReference type="PROSITE" id="PS00808">
    <property type="entry name" value="ADP_GLC_PYROPHOSPH_1"/>
    <property type="match status" value="1"/>
</dbReference>